<dbReference type="InterPro" id="IPR036390">
    <property type="entry name" value="WH_DNA-bd_sf"/>
</dbReference>
<dbReference type="InterPro" id="IPR019887">
    <property type="entry name" value="Tscrpt_reg_AsnC/Lrp_C"/>
</dbReference>
<dbReference type="AlphaFoldDB" id="A0A1M7Z0Y8"/>
<dbReference type="Proteomes" id="UP000184600">
    <property type="component" value="Unassembled WGS sequence"/>
</dbReference>
<dbReference type="PRINTS" id="PR00033">
    <property type="entry name" value="HTHASNC"/>
</dbReference>
<dbReference type="GO" id="GO:0006355">
    <property type="term" value="P:regulation of DNA-templated transcription"/>
    <property type="evidence" value="ECO:0007669"/>
    <property type="project" value="UniProtKB-ARBA"/>
</dbReference>
<protein>
    <submittedName>
        <fullName evidence="5">Leucine-responsive regulatory protein</fullName>
    </submittedName>
</protein>
<keyword evidence="3" id="KW-0804">Transcription</keyword>
<evidence type="ECO:0000259" key="4">
    <source>
        <dbReference type="PROSITE" id="PS50956"/>
    </source>
</evidence>
<keyword evidence="2" id="KW-0238">DNA-binding</keyword>
<dbReference type="SUPFAM" id="SSF46785">
    <property type="entry name" value="Winged helix' DNA-binding domain"/>
    <property type="match status" value="1"/>
</dbReference>
<name>A0A1M7Z0Y8_9VIBR</name>
<dbReference type="Pfam" id="PF13404">
    <property type="entry name" value="HTH_AsnC-type"/>
    <property type="match status" value="1"/>
</dbReference>
<evidence type="ECO:0000256" key="3">
    <source>
        <dbReference type="ARBA" id="ARBA00023163"/>
    </source>
</evidence>
<proteinExistence type="predicted"/>
<keyword evidence="1" id="KW-0805">Transcription regulation</keyword>
<dbReference type="STRING" id="1117707.VQ7734_04401"/>
<feature type="domain" description="HTH asnC-type" evidence="4">
    <location>
        <begin position="1"/>
        <end position="80"/>
    </location>
</feature>
<dbReference type="SMART" id="SM00344">
    <property type="entry name" value="HTH_ASNC"/>
    <property type="match status" value="1"/>
</dbReference>
<sequence length="151" mass="17091">MDKFDQHIIQILKADARCSVSEIAKQVNLSRSAVTARIRKLEEDRVITGYHAQVSLSQESPAQICAYLALKFDTSSSGIHDCTTYANSLSLIDGIQWCHGISGETDLMLYVQVANMGRLKEIIDTIYTYPHLRQLVTHTVIHEFFHHTTEK</sequence>
<dbReference type="SUPFAM" id="SSF54909">
    <property type="entry name" value="Dimeric alpha+beta barrel"/>
    <property type="match status" value="1"/>
</dbReference>
<gene>
    <name evidence="5" type="primary">lrp_7</name>
    <name evidence="5" type="ORF">VQ7734_04401</name>
</gene>
<dbReference type="PROSITE" id="PS50956">
    <property type="entry name" value="HTH_ASNC_2"/>
    <property type="match status" value="1"/>
</dbReference>
<evidence type="ECO:0000313" key="6">
    <source>
        <dbReference type="Proteomes" id="UP000184600"/>
    </source>
</evidence>
<evidence type="ECO:0000256" key="2">
    <source>
        <dbReference type="ARBA" id="ARBA00023125"/>
    </source>
</evidence>
<evidence type="ECO:0000256" key="1">
    <source>
        <dbReference type="ARBA" id="ARBA00023015"/>
    </source>
</evidence>
<dbReference type="EMBL" id="FRFG01000072">
    <property type="protein sequence ID" value="SHO58629.1"/>
    <property type="molecule type" value="Genomic_DNA"/>
</dbReference>
<dbReference type="RefSeq" id="WP_073586073.1">
    <property type="nucleotide sequence ID" value="NZ_AP024898.1"/>
</dbReference>
<keyword evidence="6" id="KW-1185">Reference proteome</keyword>
<dbReference type="GO" id="GO:0005829">
    <property type="term" value="C:cytosol"/>
    <property type="evidence" value="ECO:0007669"/>
    <property type="project" value="TreeGrafter"/>
</dbReference>
<reference evidence="6" key="1">
    <citation type="submission" date="2016-12" db="EMBL/GenBank/DDBJ databases">
        <authorList>
            <person name="Rodrigo-Torres L."/>
            <person name="Arahal R.D."/>
            <person name="Lucena T."/>
        </authorList>
    </citation>
    <scope>NUCLEOTIDE SEQUENCE [LARGE SCALE GENOMIC DNA]</scope>
</reference>
<dbReference type="GO" id="GO:0043200">
    <property type="term" value="P:response to amino acid"/>
    <property type="evidence" value="ECO:0007669"/>
    <property type="project" value="TreeGrafter"/>
</dbReference>
<dbReference type="GO" id="GO:0043565">
    <property type="term" value="F:sequence-specific DNA binding"/>
    <property type="evidence" value="ECO:0007669"/>
    <property type="project" value="InterPro"/>
</dbReference>
<dbReference type="PANTHER" id="PTHR30154:SF34">
    <property type="entry name" value="TRANSCRIPTIONAL REGULATOR AZLB"/>
    <property type="match status" value="1"/>
</dbReference>
<dbReference type="InterPro" id="IPR000485">
    <property type="entry name" value="AsnC-type_HTH_dom"/>
</dbReference>
<organism evidence="5 6">
    <name type="scientific">Vibrio quintilis</name>
    <dbReference type="NCBI Taxonomy" id="1117707"/>
    <lineage>
        <taxon>Bacteria</taxon>
        <taxon>Pseudomonadati</taxon>
        <taxon>Pseudomonadota</taxon>
        <taxon>Gammaproteobacteria</taxon>
        <taxon>Vibrionales</taxon>
        <taxon>Vibrionaceae</taxon>
        <taxon>Vibrio</taxon>
    </lineage>
</organism>
<dbReference type="InterPro" id="IPR036388">
    <property type="entry name" value="WH-like_DNA-bd_sf"/>
</dbReference>
<dbReference type="Gene3D" id="3.30.70.920">
    <property type="match status" value="1"/>
</dbReference>
<dbReference type="FunFam" id="1.10.10.10:FF:000186">
    <property type="entry name" value="AsnC family transcriptional regulator"/>
    <property type="match status" value="1"/>
</dbReference>
<evidence type="ECO:0000313" key="5">
    <source>
        <dbReference type="EMBL" id="SHO58629.1"/>
    </source>
</evidence>
<dbReference type="InterPro" id="IPR019888">
    <property type="entry name" value="Tscrpt_reg_AsnC-like"/>
</dbReference>
<dbReference type="Gene3D" id="1.10.10.10">
    <property type="entry name" value="Winged helix-like DNA-binding domain superfamily/Winged helix DNA-binding domain"/>
    <property type="match status" value="1"/>
</dbReference>
<dbReference type="Pfam" id="PF01037">
    <property type="entry name" value="AsnC_trans_reg"/>
    <property type="match status" value="1"/>
</dbReference>
<dbReference type="OrthoDB" id="5476at2"/>
<dbReference type="CDD" id="cd00090">
    <property type="entry name" value="HTH_ARSR"/>
    <property type="match status" value="1"/>
</dbReference>
<accession>A0A1M7Z0Y8</accession>
<dbReference type="InterPro" id="IPR011008">
    <property type="entry name" value="Dimeric_a/b-barrel"/>
</dbReference>
<dbReference type="PANTHER" id="PTHR30154">
    <property type="entry name" value="LEUCINE-RESPONSIVE REGULATORY PROTEIN"/>
    <property type="match status" value="1"/>
</dbReference>
<dbReference type="InterPro" id="IPR011991">
    <property type="entry name" value="ArsR-like_HTH"/>
</dbReference>